<proteinExistence type="predicted"/>
<accession>A0A6N9NKH3</accession>
<evidence type="ECO:0000313" key="2">
    <source>
        <dbReference type="Proteomes" id="UP000470771"/>
    </source>
</evidence>
<dbReference type="EMBL" id="WWNE01000005">
    <property type="protein sequence ID" value="NBG65667.1"/>
    <property type="molecule type" value="Genomic_DNA"/>
</dbReference>
<organism evidence="1 2">
    <name type="scientific">Acidiluteibacter ferrifornacis</name>
    <dbReference type="NCBI Taxonomy" id="2692424"/>
    <lineage>
        <taxon>Bacteria</taxon>
        <taxon>Pseudomonadati</taxon>
        <taxon>Bacteroidota</taxon>
        <taxon>Flavobacteriia</taxon>
        <taxon>Flavobacteriales</taxon>
        <taxon>Cryomorphaceae</taxon>
        <taxon>Acidiluteibacter</taxon>
    </lineage>
</organism>
<sequence length="105" mass="11795">MERKDYETVTEALHDLAQNGYTFDFSISDEKDCIICEKHDVQLSDEDFEIDAVYRFEGMNDPGDSMIVYAISSAKFNLKGVVVNGYGVYSNSSAAKIVEKLSKHP</sequence>
<protein>
    <submittedName>
        <fullName evidence="1">Phosphoribosylpyrophosphate synthetase</fullName>
    </submittedName>
</protein>
<dbReference type="Proteomes" id="UP000470771">
    <property type="component" value="Unassembled WGS sequence"/>
</dbReference>
<name>A0A6N9NKH3_9FLAO</name>
<keyword evidence="2" id="KW-1185">Reference proteome</keyword>
<evidence type="ECO:0000313" key="1">
    <source>
        <dbReference type="EMBL" id="NBG65667.1"/>
    </source>
</evidence>
<gene>
    <name evidence="1" type="ORF">GQN54_06030</name>
</gene>
<comment type="caution">
    <text evidence="1">The sequence shown here is derived from an EMBL/GenBank/DDBJ whole genome shotgun (WGS) entry which is preliminary data.</text>
</comment>
<dbReference type="AlphaFoldDB" id="A0A6N9NKH3"/>
<reference evidence="1 2" key="1">
    <citation type="submission" date="2019-12" db="EMBL/GenBank/DDBJ databases">
        <authorList>
            <person name="Zhao J."/>
        </authorList>
    </citation>
    <scope>NUCLEOTIDE SEQUENCE [LARGE SCALE GENOMIC DNA]</scope>
    <source>
        <strain evidence="1 2">S-15</strain>
    </source>
</reference>